<dbReference type="PROSITE" id="PS50007">
    <property type="entry name" value="PIPLC_X_DOMAIN"/>
    <property type="match status" value="1"/>
</dbReference>
<dbReference type="Proteomes" id="UP000317557">
    <property type="component" value="Unassembled WGS sequence"/>
</dbReference>
<proteinExistence type="predicted"/>
<dbReference type="Pfam" id="PF03009">
    <property type="entry name" value="GDPD"/>
    <property type="match status" value="1"/>
</dbReference>
<dbReference type="EMBL" id="FXTP01000015">
    <property type="protein sequence ID" value="SMO91389.1"/>
    <property type="molecule type" value="Genomic_DNA"/>
</dbReference>
<dbReference type="PANTHER" id="PTHR46211:SF1">
    <property type="entry name" value="GLYCEROPHOSPHODIESTER PHOSPHODIESTERASE, CYTOPLASMIC"/>
    <property type="match status" value="1"/>
</dbReference>
<dbReference type="GO" id="GO:0008081">
    <property type="term" value="F:phosphoric diester hydrolase activity"/>
    <property type="evidence" value="ECO:0007669"/>
    <property type="project" value="InterPro"/>
</dbReference>
<evidence type="ECO:0000259" key="2">
    <source>
        <dbReference type="PROSITE" id="PS51704"/>
    </source>
</evidence>
<dbReference type="PANTHER" id="PTHR46211">
    <property type="entry name" value="GLYCEROPHOSPHORYL DIESTER PHOSPHODIESTERASE"/>
    <property type="match status" value="1"/>
</dbReference>
<dbReference type="AlphaFoldDB" id="A0A521F5G1"/>
<accession>A0A521F5G1</accession>
<dbReference type="Gene3D" id="3.20.20.190">
    <property type="entry name" value="Phosphatidylinositol (PI) phosphodiesterase"/>
    <property type="match status" value="1"/>
</dbReference>
<feature type="signal peptide" evidence="1">
    <location>
        <begin position="1"/>
        <end position="23"/>
    </location>
</feature>
<evidence type="ECO:0000256" key="1">
    <source>
        <dbReference type="SAM" id="SignalP"/>
    </source>
</evidence>
<feature type="chain" id="PRO_5022102756" evidence="1">
    <location>
        <begin position="24"/>
        <end position="291"/>
    </location>
</feature>
<feature type="domain" description="GP-PDE" evidence="2">
    <location>
        <begin position="41"/>
        <end position="282"/>
    </location>
</feature>
<reference evidence="3 4" key="1">
    <citation type="submission" date="2017-05" db="EMBL/GenBank/DDBJ databases">
        <authorList>
            <person name="Varghese N."/>
            <person name="Submissions S."/>
        </authorList>
    </citation>
    <scope>NUCLEOTIDE SEQUENCE [LARGE SCALE GENOMIC DNA]</scope>
    <source>
        <strain evidence="3 4">DSM 21985</strain>
    </source>
</reference>
<keyword evidence="4" id="KW-1185">Reference proteome</keyword>
<protein>
    <submittedName>
        <fullName evidence="3">Glycerophosphoryl diester phosphodiesterase</fullName>
    </submittedName>
</protein>
<dbReference type="InterPro" id="IPR030395">
    <property type="entry name" value="GP_PDE_dom"/>
</dbReference>
<evidence type="ECO:0000313" key="3">
    <source>
        <dbReference type="EMBL" id="SMO91389.1"/>
    </source>
</evidence>
<evidence type="ECO:0000313" key="4">
    <source>
        <dbReference type="Proteomes" id="UP000317557"/>
    </source>
</evidence>
<dbReference type="InterPro" id="IPR017946">
    <property type="entry name" value="PLC-like_Pdiesterase_TIM-brl"/>
</dbReference>
<dbReference type="GO" id="GO:0006629">
    <property type="term" value="P:lipid metabolic process"/>
    <property type="evidence" value="ECO:0007669"/>
    <property type="project" value="InterPro"/>
</dbReference>
<dbReference type="PROSITE" id="PS51704">
    <property type="entry name" value="GP_PDE"/>
    <property type="match status" value="1"/>
</dbReference>
<dbReference type="SUPFAM" id="SSF51695">
    <property type="entry name" value="PLC-like phosphodiesterases"/>
    <property type="match status" value="1"/>
</dbReference>
<keyword evidence="1" id="KW-0732">Signal</keyword>
<organism evidence="3 4">
    <name type="scientific">Gracilimonas mengyeensis</name>
    <dbReference type="NCBI Taxonomy" id="1302730"/>
    <lineage>
        <taxon>Bacteria</taxon>
        <taxon>Pseudomonadati</taxon>
        <taxon>Balneolota</taxon>
        <taxon>Balneolia</taxon>
        <taxon>Balneolales</taxon>
        <taxon>Balneolaceae</taxon>
        <taxon>Gracilimonas</taxon>
    </lineage>
</organism>
<gene>
    <name evidence="3" type="ORF">SAMN06265219_11578</name>
</gene>
<sequence length="291" mass="32791">MRNKIIFGFVLIVTSLLTSVLMAQPSTQLPVKLYNDNGDNFVVIAHRGASAYHPENTMSAFRAAVDMGAEMIELDVLLSKDGVPVVIHDETLERTTDGRGKVEDYNLRDLKKLDAGSWFSSGHKGEGIPTLEEVLNFAKGRIAVNIEIKTEAVTDSLNGGIEEKALKLVYKHKMQDYVLFSSFDYRAIAHLRELDVDISTALLYEKSQSEKREPKELVSDYKANAFNCSQRQFSKKWAEQLNEQGIPVFIYTVNKTQQMRKVIELGASGIFSDKPDVLKKLVDNLWKRKEG</sequence>
<name>A0A521F5G1_9BACT</name>